<evidence type="ECO:0000313" key="1">
    <source>
        <dbReference type="EMBL" id="MBA8989990.1"/>
    </source>
</evidence>
<comment type="caution">
    <text evidence="1">The sequence shown here is derived from an EMBL/GenBank/DDBJ whole genome shotgun (WGS) entry which is preliminary data.</text>
</comment>
<evidence type="ECO:0000313" key="2">
    <source>
        <dbReference type="Proteomes" id="UP000590225"/>
    </source>
</evidence>
<name>A0AAW3T4Y7_9MICO</name>
<gene>
    <name evidence="1" type="ORF">FHW23_001236</name>
</gene>
<proteinExistence type="predicted"/>
<sequence>MPEPVVVLVGGWEHRRVVDPYDERQRRPAR</sequence>
<dbReference type="EMBL" id="JACGXP010000002">
    <property type="protein sequence ID" value="MBA8989990.1"/>
    <property type="molecule type" value="Genomic_DNA"/>
</dbReference>
<accession>A0AAW3T4Y7</accession>
<organism evidence="1 2">
    <name type="scientific">Curtobacterium pusillum</name>
    <dbReference type="NCBI Taxonomy" id="69373"/>
    <lineage>
        <taxon>Bacteria</taxon>
        <taxon>Bacillati</taxon>
        <taxon>Actinomycetota</taxon>
        <taxon>Actinomycetes</taxon>
        <taxon>Micrococcales</taxon>
        <taxon>Microbacteriaceae</taxon>
        <taxon>Curtobacterium</taxon>
    </lineage>
</organism>
<dbReference type="Proteomes" id="UP000590225">
    <property type="component" value="Unassembled WGS sequence"/>
</dbReference>
<protein>
    <submittedName>
        <fullName evidence="1">Uncharacterized protein</fullName>
    </submittedName>
</protein>
<dbReference type="AlphaFoldDB" id="A0AAW3T4Y7"/>
<reference evidence="1 2" key="1">
    <citation type="submission" date="2020-07" db="EMBL/GenBank/DDBJ databases">
        <title>Above-ground endophytic microbial communities from plants in different locations in the United States.</title>
        <authorList>
            <person name="Frank C."/>
        </authorList>
    </citation>
    <scope>NUCLEOTIDE SEQUENCE [LARGE SCALE GENOMIC DNA]</scope>
    <source>
        <strain evidence="1 2">WPL5_2</strain>
    </source>
</reference>